<evidence type="ECO:0000313" key="2">
    <source>
        <dbReference type="EMBL" id="PMD34608.1"/>
    </source>
</evidence>
<feature type="domain" description="Tyrosine specific protein phosphatases" evidence="1">
    <location>
        <begin position="183"/>
        <end position="220"/>
    </location>
</feature>
<dbReference type="InterPro" id="IPR029021">
    <property type="entry name" value="Prot-tyrosine_phosphatase-like"/>
</dbReference>
<dbReference type="InterPro" id="IPR000387">
    <property type="entry name" value="Tyr_Pase_dom"/>
</dbReference>
<organism evidence="2 3">
    <name type="scientific">Hyaloscypha variabilis (strain UAMH 11265 / GT02V1 / F)</name>
    <name type="common">Meliniomyces variabilis</name>
    <dbReference type="NCBI Taxonomy" id="1149755"/>
    <lineage>
        <taxon>Eukaryota</taxon>
        <taxon>Fungi</taxon>
        <taxon>Dikarya</taxon>
        <taxon>Ascomycota</taxon>
        <taxon>Pezizomycotina</taxon>
        <taxon>Leotiomycetes</taxon>
        <taxon>Helotiales</taxon>
        <taxon>Hyaloscyphaceae</taxon>
        <taxon>Hyaloscypha</taxon>
        <taxon>Hyaloscypha variabilis</taxon>
    </lineage>
</organism>
<dbReference type="SUPFAM" id="SSF52799">
    <property type="entry name" value="(Phosphotyrosine protein) phosphatases II"/>
    <property type="match status" value="1"/>
</dbReference>
<dbReference type="GO" id="GO:0004721">
    <property type="term" value="F:phosphoprotein phosphatase activity"/>
    <property type="evidence" value="ECO:0007669"/>
    <property type="project" value="InterPro"/>
</dbReference>
<dbReference type="PANTHER" id="PTHR31126">
    <property type="entry name" value="TYROSINE-PROTEIN PHOSPHATASE"/>
    <property type="match status" value="1"/>
</dbReference>
<dbReference type="Gene3D" id="3.90.190.10">
    <property type="entry name" value="Protein tyrosine phosphatase superfamily"/>
    <property type="match status" value="1"/>
</dbReference>
<reference evidence="2 3" key="1">
    <citation type="submission" date="2016-04" db="EMBL/GenBank/DDBJ databases">
        <title>A degradative enzymes factory behind the ericoid mycorrhizal symbiosis.</title>
        <authorList>
            <consortium name="DOE Joint Genome Institute"/>
            <person name="Martino E."/>
            <person name="Morin E."/>
            <person name="Grelet G."/>
            <person name="Kuo A."/>
            <person name="Kohler A."/>
            <person name="Daghino S."/>
            <person name="Barry K."/>
            <person name="Choi C."/>
            <person name="Cichocki N."/>
            <person name="Clum A."/>
            <person name="Copeland A."/>
            <person name="Hainaut M."/>
            <person name="Haridas S."/>
            <person name="Labutti K."/>
            <person name="Lindquist E."/>
            <person name="Lipzen A."/>
            <person name="Khouja H.-R."/>
            <person name="Murat C."/>
            <person name="Ohm R."/>
            <person name="Olson A."/>
            <person name="Spatafora J."/>
            <person name="Veneault-Fourrey C."/>
            <person name="Henrissat B."/>
            <person name="Grigoriev I."/>
            <person name="Martin F."/>
            <person name="Perotto S."/>
        </authorList>
    </citation>
    <scope>NUCLEOTIDE SEQUENCE [LARGE SCALE GENOMIC DNA]</scope>
    <source>
        <strain evidence="2 3">F</strain>
    </source>
</reference>
<gene>
    <name evidence="2" type="ORF">L207DRAFT_496417</name>
</gene>
<proteinExistence type="predicted"/>
<sequence>MADAKPETGKDYERGETKHVPFENILNFRDVGKTINDFVGKKLVAEKKAFRSARPDDATLSDRRRLKEEYGIKTIIDLRTVTEHANQVKKRQGDLKIPALIQSNAALAEPSEISGMNYLNININGKGFERSLLWQLSAWSIVKLVTLMIFGYRMEAISILGREVMQPRGLVGLGFDSIDHCGPEIADALRAYSTTSNYPILIHCTQGKDRTGLILALVLLLLSVPVPAISHDYCMSEGELEPERESRLKEIRSIGLTEDFAGCPADWIDKMEGHLADKYGGVRKYCRSIGFSEEDEESLLAILHA</sequence>
<dbReference type="OrthoDB" id="9988524at2759"/>
<dbReference type="EMBL" id="KZ613953">
    <property type="protein sequence ID" value="PMD34608.1"/>
    <property type="molecule type" value="Genomic_DNA"/>
</dbReference>
<accession>A0A2J6R7Y8</accession>
<dbReference type="PROSITE" id="PS50056">
    <property type="entry name" value="TYR_PHOSPHATASE_2"/>
    <property type="match status" value="1"/>
</dbReference>
<dbReference type="PANTHER" id="PTHR31126:SF10">
    <property type="entry name" value="PROTEIN PHOSPHATASE, PUTATIVE (AFU_ORTHOLOGUE AFUA_6G06650)-RELATED"/>
    <property type="match status" value="1"/>
</dbReference>
<protein>
    <submittedName>
        <fullName evidence="2">Tyrosine/serine protein phosphatase-like protein</fullName>
    </submittedName>
</protein>
<dbReference type="Proteomes" id="UP000235786">
    <property type="component" value="Unassembled WGS sequence"/>
</dbReference>
<dbReference type="InterPro" id="IPR016130">
    <property type="entry name" value="Tyr_Pase_AS"/>
</dbReference>
<name>A0A2J6R7Y8_HYAVF</name>
<dbReference type="STRING" id="1149755.A0A2J6R7Y8"/>
<keyword evidence="3" id="KW-1185">Reference proteome</keyword>
<evidence type="ECO:0000313" key="3">
    <source>
        <dbReference type="Proteomes" id="UP000235786"/>
    </source>
</evidence>
<dbReference type="InterPro" id="IPR026893">
    <property type="entry name" value="Tyr/Ser_Pase_IphP-type"/>
</dbReference>
<dbReference type="Pfam" id="PF13350">
    <property type="entry name" value="Y_phosphatase3"/>
    <property type="match status" value="1"/>
</dbReference>
<dbReference type="AlphaFoldDB" id="A0A2J6R7Y8"/>
<dbReference type="PROSITE" id="PS00383">
    <property type="entry name" value="TYR_PHOSPHATASE_1"/>
    <property type="match status" value="1"/>
</dbReference>
<evidence type="ECO:0000259" key="1">
    <source>
        <dbReference type="PROSITE" id="PS50056"/>
    </source>
</evidence>